<reference evidence="1 2" key="1">
    <citation type="submission" date="2018-04" db="EMBL/GenBank/DDBJ databases">
        <title>Novel species isolated from glacier.</title>
        <authorList>
            <person name="Liu Q."/>
            <person name="Xin Y.-H."/>
        </authorList>
    </citation>
    <scope>NUCLEOTIDE SEQUENCE [LARGE SCALE GENOMIC DNA]</scope>
    <source>
        <strain evidence="1 2">GT1R17</strain>
    </source>
</reference>
<accession>A0A2T5MBM9</accession>
<dbReference type="RefSeq" id="WP_107941682.1">
    <property type="nucleotide sequence ID" value="NZ_QANS01000008.1"/>
</dbReference>
<dbReference type="InterPro" id="IPR025630">
    <property type="entry name" value="DUF4288"/>
</dbReference>
<dbReference type="AlphaFoldDB" id="A0A2T5MBM9"/>
<sequence>MKNRYAAKLLFQFRIVTSGRTNKVRDIEERIIICAQENAELAYKYSKSYGIESEYHYKNDSGGKVFFEFIGVIDLLHLGNETTKEEVWYDIRRAVNPMERRKKLVPAKHELSAFRK</sequence>
<comment type="caution">
    <text evidence="1">The sequence shown here is derived from an EMBL/GenBank/DDBJ whole genome shotgun (WGS) entry which is preliminary data.</text>
</comment>
<dbReference type="Pfam" id="PF14119">
    <property type="entry name" value="DUF4288"/>
    <property type="match status" value="1"/>
</dbReference>
<dbReference type="EMBL" id="QANS01000008">
    <property type="protein sequence ID" value="PTU29149.1"/>
    <property type="molecule type" value="Genomic_DNA"/>
</dbReference>
<protein>
    <recommendedName>
        <fullName evidence="3">DUF4288 domain-containing protein</fullName>
    </recommendedName>
</protein>
<dbReference type="Proteomes" id="UP000244248">
    <property type="component" value="Unassembled WGS sequence"/>
</dbReference>
<organism evidence="1 2">
    <name type="scientific">Stenotrophobium rhamnosiphilum</name>
    <dbReference type="NCBI Taxonomy" id="2029166"/>
    <lineage>
        <taxon>Bacteria</taxon>
        <taxon>Pseudomonadati</taxon>
        <taxon>Pseudomonadota</taxon>
        <taxon>Gammaproteobacteria</taxon>
        <taxon>Nevskiales</taxon>
        <taxon>Nevskiaceae</taxon>
        <taxon>Stenotrophobium</taxon>
    </lineage>
</organism>
<evidence type="ECO:0000313" key="1">
    <source>
        <dbReference type="EMBL" id="PTU29149.1"/>
    </source>
</evidence>
<evidence type="ECO:0008006" key="3">
    <source>
        <dbReference type="Google" id="ProtNLM"/>
    </source>
</evidence>
<keyword evidence="2" id="KW-1185">Reference proteome</keyword>
<gene>
    <name evidence="1" type="ORF">CJD38_17525</name>
</gene>
<name>A0A2T5MBM9_9GAMM</name>
<dbReference type="OrthoDB" id="6027598at2"/>
<proteinExistence type="predicted"/>
<evidence type="ECO:0000313" key="2">
    <source>
        <dbReference type="Proteomes" id="UP000244248"/>
    </source>
</evidence>